<organism evidence="4 5">
    <name type="scientific">Halostreptopolyspora alba</name>
    <dbReference type="NCBI Taxonomy" id="2487137"/>
    <lineage>
        <taxon>Bacteria</taxon>
        <taxon>Bacillati</taxon>
        <taxon>Actinomycetota</taxon>
        <taxon>Actinomycetes</taxon>
        <taxon>Streptosporangiales</taxon>
        <taxon>Nocardiopsidaceae</taxon>
        <taxon>Halostreptopolyspora</taxon>
    </lineage>
</organism>
<dbReference type="InterPro" id="IPR000362">
    <property type="entry name" value="Fumarate_lyase_fam"/>
</dbReference>
<dbReference type="InterPro" id="IPR022761">
    <property type="entry name" value="Fumarate_lyase_N"/>
</dbReference>
<proteinExistence type="inferred from homology"/>
<dbReference type="InterPro" id="IPR008948">
    <property type="entry name" value="L-Aspartase-like"/>
</dbReference>
<keyword evidence="4" id="KW-0413">Isomerase</keyword>
<dbReference type="InterPro" id="IPR012789">
    <property type="entry name" value="Protocat_PcaB-like"/>
</dbReference>
<keyword evidence="5" id="KW-1185">Reference proteome</keyword>
<accession>A0A3N0EEZ2</accession>
<feature type="domain" description="Adenylosuccinate lyase C-terminal" evidence="3">
    <location>
        <begin position="356"/>
        <end position="433"/>
    </location>
</feature>
<sequence length="454" mass="46808">MFSGVFARGDVADEVGDAAWLRALLDAEAALARAHARTGRVAPEHAEAIAAACVPEKFDASALGNAAEGAGNPVVPLVKELTRVVGGEAARHVHEGATSQDIMDTAAMLVCRRAGEVIRAESDAACARLASLSREHRATIMAGRTLLQQALPTTFGAAAAGWLDGLGTATQALNEVVESRTAVQLGGAAGTLASLGDDGPAVLAAYAVELGMPEPVLPWHTERGPVAELAGALARVCGAAGKVAGDIVLLAQTEIGEVTESGGAGVGGSSTLPHKRNPIAAVSAVACAEQAPGLAATLFACQIQQHQRAAGRWHAEWLPLADLLRTTGAAVAWLGTSLERLDAHPERMRANLDLTGGFPLAERVTTDLADELGRLPAHELVRDACQEAAGSGRALADVLAERLRGRRTRDQIDALLDPAGYVGSTGVFVERALSAHADRAARIGGRTSDNDEQE</sequence>
<comment type="caution">
    <text evidence="4">The sequence shown here is derived from an EMBL/GenBank/DDBJ whole genome shotgun (WGS) entry which is preliminary data.</text>
</comment>
<evidence type="ECO:0000313" key="5">
    <source>
        <dbReference type="Proteomes" id="UP000269198"/>
    </source>
</evidence>
<dbReference type="Pfam" id="PF10397">
    <property type="entry name" value="ADSL_C"/>
    <property type="match status" value="1"/>
</dbReference>
<dbReference type="PANTHER" id="PTHR43172:SF2">
    <property type="entry name" value="ADENYLOSUCCINATE LYASE C-TERMINAL DOMAIN-CONTAINING PROTEIN"/>
    <property type="match status" value="1"/>
</dbReference>
<dbReference type="PRINTS" id="PR00145">
    <property type="entry name" value="ARGSUCLYASE"/>
</dbReference>
<dbReference type="SUPFAM" id="SSF48557">
    <property type="entry name" value="L-aspartase-like"/>
    <property type="match status" value="1"/>
</dbReference>
<evidence type="ECO:0000313" key="4">
    <source>
        <dbReference type="EMBL" id="RNL86239.1"/>
    </source>
</evidence>
<dbReference type="GO" id="GO:0047472">
    <property type="term" value="F:3-carboxy-cis,cis-muconate cycloisomerase activity"/>
    <property type="evidence" value="ECO:0007669"/>
    <property type="project" value="UniProtKB-EC"/>
</dbReference>
<protein>
    <submittedName>
        <fullName evidence="4">3-carboxy-cis,cis-muconate cycloisomerase</fullName>
        <ecNumber evidence="4">5.5.1.2</ecNumber>
    </submittedName>
</protein>
<dbReference type="GO" id="GO:0016829">
    <property type="term" value="F:lyase activity"/>
    <property type="evidence" value="ECO:0007669"/>
    <property type="project" value="UniProtKB-KW"/>
</dbReference>
<evidence type="ECO:0000256" key="2">
    <source>
        <dbReference type="ARBA" id="ARBA00034772"/>
    </source>
</evidence>
<dbReference type="Proteomes" id="UP000269198">
    <property type="component" value="Unassembled WGS sequence"/>
</dbReference>
<comment type="similarity">
    <text evidence="2">Belongs to the class-II fumarase/aspartase family.</text>
</comment>
<dbReference type="NCBIfam" id="TIGR02426">
    <property type="entry name" value="protocat_pcaB"/>
    <property type="match status" value="1"/>
</dbReference>
<dbReference type="InterPro" id="IPR019468">
    <property type="entry name" value="AdenyloSucc_lyase_C"/>
</dbReference>
<keyword evidence="1" id="KW-0456">Lyase</keyword>
<evidence type="ECO:0000256" key="1">
    <source>
        <dbReference type="ARBA" id="ARBA00023239"/>
    </source>
</evidence>
<evidence type="ECO:0000259" key="3">
    <source>
        <dbReference type="SMART" id="SM00998"/>
    </source>
</evidence>
<dbReference type="EMBL" id="RJMB01000004">
    <property type="protein sequence ID" value="RNL86239.1"/>
    <property type="molecule type" value="Genomic_DNA"/>
</dbReference>
<reference evidence="4 5" key="1">
    <citation type="submission" date="2018-11" db="EMBL/GenBank/DDBJ databases">
        <title>The genome draft of YIM 96095.</title>
        <authorList>
            <person name="Tang S.-K."/>
            <person name="Chunyu W.-X."/>
            <person name="Feng Y.-Z."/>
        </authorList>
    </citation>
    <scope>NUCLEOTIDE SEQUENCE [LARGE SCALE GENOMIC DNA]</scope>
    <source>
        <strain evidence="4 5">YIM 96095</strain>
    </source>
</reference>
<dbReference type="AlphaFoldDB" id="A0A3N0EEZ2"/>
<dbReference type="GO" id="GO:0019619">
    <property type="term" value="P:3,4-dihydroxybenzoate catabolic process"/>
    <property type="evidence" value="ECO:0007669"/>
    <property type="project" value="InterPro"/>
</dbReference>
<dbReference type="SMART" id="SM00998">
    <property type="entry name" value="ADSL_C"/>
    <property type="match status" value="1"/>
</dbReference>
<dbReference type="Gene3D" id="1.20.200.10">
    <property type="entry name" value="Fumarase/aspartase (Central domain)"/>
    <property type="match status" value="1"/>
</dbReference>
<dbReference type="Gene3D" id="1.10.40.30">
    <property type="entry name" value="Fumarase/aspartase (C-terminal domain)"/>
    <property type="match status" value="1"/>
</dbReference>
<name>A0A3N0EEZ2_9ACTN</name>
<dbReference type="PRINTS" id="PR00149">
    <property type="entry name" value="FUMRATELYASE"/>
</dbReference>
<dbReference type="OrthoDB" id="9768878at2"/>
<dbReference type="CDD" id="cd01597">
    <property type="entry name" value="pCLME"/>
    <property type="match status" value="1"/>
</dbReference>
<dbReference type="PANTHER" id="PTHR43172">
    <property type="entry name" value="ADENYLOSUCCINATE LYASE"/>
    <property type="match status" value="1"/>
</dbReference>
<dbReference type="EC" id="5.5.1.2" evidence="4"/>
<dbReference type="Pfam" id="PF00206">
    <property type="entry name" value="Lyase_1"/>
    <property type="match status" value="1"/>
</dbReference>
<gene>
    <name evidence="4" type="primary">pcaB</name>
    <name evidence="4" type="ORF">EFW17_06100</name>
</gene>